<dbReference type="EMBL" id="CP089051">
    <property type="protein sequence ID" value="UYF70940.1"/>
    <property type="molecule type" value="Genomic_DNA"/>
</dbReference>
<protein>
    <submittedName>
        <fullName evidence="1">Uncharacterized protein</fullName>
    </submittedName>
</protein>
<accession>A0AA46P0U3</accession>
<reference evidence="1" key="1">
    <citation type="journal article" date="2022" name="J Glob Antimicrob Resist">
        <title>Comparative analysis of IMP-4- and OXA-58-containing plasmids of three carbapenemase-producing Acinetobacter ursingii strains in the Netherlands.</title>
        <authorList>
            <person name="Hendrickx A.P.A."/>
            <person name="Schade R.P."/>
            <person name="Landman F."/>
            <person name="Bosch T."/>
            <person name="Schouls L.M."/>
            <person name="van Dijk K."/>
        </authorList>
    </citation>
    <scope>NUCLEOTIDE SEQUENCE</scope>
    <source>
        <strain evidence="1">RIVM_C010559</strain>
    </source>
</reference>
<dbReference type="AlphaFoldDB" id="A0AA46P0U3"/>
<dbReference type="Proteomes" id="UP001164064">
    <property type="component" value="Chromosome"/>
</dbReference>
<evidence type="ECO:0000313" key="2">
    <source>
        <dbReference type="Proteomes" id="UP001164064"/>
    </source>
</evidence>
<sequence length="149" mass="17331">MGFWSGFSSAIANLNNRYSSDPQIREMQQKAEQLKIYDMLKNVANHGDNTKDDASVVEWEECTLNYNQNKLTKLTMKDGAVLYSSEKRRINSSGEYEDYIYVQAFRNGKWVDRLKAYSEKLTQDHAQSLIAKANEEKQKKLQPFNDIDF</sequence>
<proteinExistence type="predicted"/>
<name>A0AA46P0U3_9GAMM</name>
<dbReference type="RefSeq" id="WP_263512276.1">
    <property type="nucleotide sequence ID" value="NZ_CP089051.1"/>
</dbReference>
<gene>
    <name evidence="1" type="ORF">LSO60_11800</name>
</gene>
<evidence type="ECO:0000313" key="1">
    <source>
        <dbReference type="EMBL" id="UYF70940.1"/>
    </source>
</evidence>
<organism evidence="1 2">
    <name type="scientific">Acinetobacter ursingii</name>
    <dbReference type="NCBI Taxonomy" id="108980"/>
    <lineage>
        <taxon>Bacteria</taxon>
        <taxon>Pseudomonadati</taxon>
        <taxon>Pseudomonadota</taxon>
        <taxon>Gammaproteobacteria</taxon>
        <taxon>Moraxellales</taxon>
        <taxon>Moraxellaceae</taxon>
        <taxon>Acinetobacter</taxon>
    </lineage>
</organism>